<feature type="transmembrane region" description="Helical" evidence="1">
    <location>
        <begin position="76"/>
        <end position="97"/>
    </location>
</feature>
<dbReference type="Proteomes" id="UP001314205">
    <property type="component" value="Unassembled WGS sequence"/>
</dbReference>
<evidence type="ECO:0000313" key="2">
    <source>
        <dbReference type="EMBL" id="CAK1584993.1"/>
    </source>
</evidence>
<gene>
    <name evidence="2" type="ORF">PARMNEM_LOCUS6140</name>
</gene>
<comment type="caution">
    <text evidence="2">The sequence shown here is derived from an EMBL/GenBank/DDBJ whole genome shotgun (WGS) entry which is preliminary data.</text>
</comment>
<evidence type="ECO:0000256" key="1">
    <source>
        <dbReference type="SAM" id="Phobius"/>
    </source>
</evidence>
<sequence length="121" mass="13307">MNRTRPSNNSVTENTQSAILRNYYAENEFFISPERIFKVLSLDLVLSTALGILLLVSAILSMTFCDMVGVVDYVHGPLAIVNASMITGSAVITYVSVMQRLDSTRAPGRQPESSQPTEHEV</sequence>
<keyword evidence="3" id="KW-1185">Reference proteome</keyword>
<organism evidence="2 3">
    <name type="scientific">Parnassius mnemosyne</name>
    <name type="common">clouded apollo</name>
    <dbReference type="NCBI Taxonomy" id="213953"/>
    <lineage>
        <taxon>Eukaryota</taxon>
        <taxon>Metazoa</taxon>
        <taxon>Ecdysozoa</taxon>
        <taxon>Arthropoda</taxon>
        <taxon>Hexapoda</taxon>
        <taxon>Insecta</taxon>
        <taxon>Pterygota</taxon>
        <taxon>Neoptera</taxon>
        <taxon>Endopterygota</taxon>
        <taxon>Lepidoptera</taxon>
        <taxon>Glossata</taxon>
        <taxon>Ditrysia</taxon>
        <taxon>Papilionoidea</taxon>
        <taxon>Papilionidae</taxon>
        <taxon>Parnassiinae</taxon>
        <taxon>Parnassini</taxon>
        <taxon>Parnassius</taxon>
        <taxon>Driopa</taxon>
    </lineage>
</organism>
<keyword evidence="1" id="KW-0472">Membrane</keyword>
<reference evidence="2 3" key="1">
    <citation type="submission" date="2023-11" db="EMBL/GenBank/DDBJ databases">
        <authorList>
            <person name="Hedman E."/>
            <person name="Englund M."/>
            <person name="Stromberg M."/>
            <person name="Nyberg Akerstrom W."/>
            <person name="Nylinder S."/>
            <person name="Jareborg N."/>
            <person name="Kallberg Y."/>
            <person name="Kronander E."/>
        </authorList>
    </citation>
    <scope>NUCLEOTIDE SEQUENCE [LARGE SCALE GENOMIC DNA]</scope>
</reference>
<name>A0AAV1KPL5_9NEOP</name>
<feature type="transmembrane region" description="Helical" evidence="1">
    <location>
        <begin position="44"/>
        <end position="64"/>
    </location>
</feature>
<keyword evidence="1" id="KW-1133">Transmembrane helix</keyword>
<keyword evidence="1" id="KW-0812">Transmembrane</keyword>
<dbReference type="AlphaFoldDB" id="A0AAV1KPL5"/>
<evidence type="ECO:0000313" key="3">
    <source>
        <dbReference type="Proteomes" id="UP001314205"/>
    </source>
</evidence>
<accession>A0AAV1KPL5</accession>
<proteinExistence type="predicted"/>
<protein>
    <submittedName>
        <fullName evidence="2">Uncharacterized protein</fullName>
    </submittedName>
</protein>
<dbReference type="EMBL" id="CAVLGL010000068">
    <property type="protein sequence ID" value="CAK1584993.1"/>
    <property type="molecule type" value="Genomic_DNA"/>
</dbReference>